<name>A0A5J5K4T7_9ACTN</name>
<proteinExistence type="predicted"/>
<feature type="transmembrane region" description="Helical" evidence="2">
    <location>
        <begin position="72"/>
        <end position="96"/>
    </location>
</feature>
<keyword evidence="2" id="KW-0812">Transmembrane</keyword>
<protein>
    <submittedName>
        <fullName evidence="3">Uncharacterized protein</fullName>
    </submittedName>
</protein>
<evidence type="ECO:0000256" key="2">
    <source>
        <dbReference type="SAM" id="Phobius"/>
    </source>
</evidence>
<gene>
    <name evidence="3" type="ORF">F5972_08115</name>
</gene>
<feature type="compositionally biased region" description="Basic and acidic residues" evidence="1">
    <location>
        <begin position="49"/>
        <end position="61"/>
    </location>
</feature>
<comment type="caution">
    <text evidence="3">The sequence shown here is derived from an EMBL/GenBank/DDBJ whole genome shotgun (WGS) entry which is preliminary data.</text>
</comment>
<feature type="compositionally biased region" description="Basic and acidic residues" evidence="1">
    <location>
        <begin position="27"/>
        <end position="38"/>
    </location>
</feature>
<dbReference type="AlphaFoldDB" id="A0A5J5K4T7"/>
<keyword evidence="2" id="KW-0472">Membrane</keyword>
<dbReference type="Proteomes" id="UP000327011">
    <property type="component" value="Unassembled WGS sequence"/>
</dbReference>
<evidence type="ECO:0000313" key="4">
    <source>
        <dbReference type="Proteomes" id="UP000327011"/>
    </source>
</evidence>
<keyword evidence="2" id="KW-1133">Transmembrane helix</keyword>
<evidence type="ECO:0000313" key="3">
    <source>
        <dbReference type="EMBL" id="KAA9379611.1"/>
    </source>
</evidence>
<keyword evidence="4" id="KW-1185">Reference proteome</keyword>
<dbReference type="EMBL" id="VYTZ01000003">
    <property type="protein sequence ID" value="KAA9379611.1"/>
    <property type="molecule type" value="Genomic_DNA"/>
</dbReference>
<accession>A0A5J5K4T7</accession>
<dbReference type="RefSeq" id="WP_150932784.1">
    <property type="nucleotide sequence ID" value="NZ_VYTZ01000003.1"/>
</dbReference>
<sequence length="97" mass="11115">MPENKRIRRTNARPGDGRAGQRRVRRAGTDSQRRDRRADRRPRRVVHPAAKDCHQAHDPRPQRSKRQYGRGVTYMVLAVAVVVVLVRLGATITLTIK</sequence>
<feature type="compositionally biased region" description="Basic residues" evidence="1">
    <location>
        <begin position="1"/>
        <end position="11"/>
    </location>
</feature>
<reference evidence="3 4" key="1">
    <citation type="submission" date="2019-09" db="EMBL/GenBank/DDBJ databases">
        <title>Screening of Novel Bioactive Compounds from Soil-Associated.</title>
        <authorList>
            <person name="Gong X."/>
        </authorList>
    </citation>
    <scope>NUCLEOTIDE SEQUENCE [LARGE SCALE GENOMIC DNA]</scope>
    <source>
        <strain evidence="3 4">Gxj-6</strain>
    </source>
</reference>
<evidence type="ECO:0000256" key="1">
    <source>
        <dbReference type="SAM" id="MobiDB-lite"/>
    </source>
</evidence>
<organism evidence="3 4">
    <name type="scientific">Microbispora cellulosiformans</name>
    <dbReference type="NCBI Taxonomy" id="2614688"/>
    <lineage>
        <taxon>Bacteria</taxon>
        <taxon>Bacillati</taxon>
        <taxon>Actinomycetota</taxon>
        <taxon>Actinomycetes</taxon>
        <taxon>Streptosporangiales</taxon>
        <taxon>Streptosporangiaceae</taxon>
        <taxon>Microbispora</taxon>
    </lineage>
</organism>
<feature type="region of interest" description="Disordered" evidence="1">
    <location>
        <begin position="1"/>
        <end position="67"/>
    </location>
</feature>